<name>L1KRZ0_9ACTN</name>
<dbReference type="InterPro" id="IPR043917">
    <property type="entry name" value="DUF5753"/>
</dbReference>
<dbReference type="InterPro" id="IPR001387">
    <property type="entry name" value="Cro/C1-type_HTH"/>
</dbReference>
<accession>L1KRZ0</accession>
<feature type="region of interest" description="Disordered" evidence="1">
    <location>
        <begin position="19"/>
        <end position="39"/>
    </location>
</feature>
<dbReference type="InterPro" id="IPR010982">
    <property type="entry name" value="Lambda_DNA-bd_dom_sf"/>
</dbReference>
<dbReference type="Proteomes" id="UP000010411">
    <property type="component" value="Unassembled WGS sequence"/>
</dbReference>
<dbReference type="Pfam" id="PF13560">
    <property type="entry name" value="HTH_31"/>
    <property type="match status" value="1"/>
</dbReference>
<dbReference type="PROSITE" id="PS50943">
    <property type="entry name" value="HTH_CROC1"/>
    <property type="match status" value="1"/>
</dbReference>
<dbReference type="SMART" id="SM00530">
    <property type="entry name" value="HTH_XRE"/>
    <property type="match status" value="1"/>
</dbReference>
<dbReference type="Gene3D" id="1.10.260.40">
    <property type="entry name" value="lambda repressor-like DNA-binding domains"/>
    <property type="match status" value="1"/>
</dbReference>
<dbReference type="SUPFAM" id="SSF47413">
    <property type="entry name" value="lambda repressor-like DNA-binding domains"/>
    <property type="match status" value="1"/>
</dbReference>
<dbReference type="GO" id="GO:0003677">
    <property type="term" value="F:DNA binding"/>
    <property type="evidence" value="ECO:0007669"/>
    <property type="project" value="InterPro"/>
</dbReference>
<evidence type="ECO:0000256" key="1">
    <source>
        <dbReference type="SAM" id="MobiDB-lite"/>
    </source>
</evidence>
<organism evidence="3 4">
    <name type="scientific">Streptomyces ipomoeae 91-03</name>
    <dbReference type="NCBI Taxonomy" id="698759"/>
    <lineage>
        <taxon>Bacteria</taxon>
        <taxon>Bacillati</taxon>
        <taxon>Actinomycetota</taxon>
        <taxon>Actinomycetes</taxon>
        <taxon>Kitasatosporales</taxon>
        <taxon>Streptomycetaceae</taxon>
        <taxon>Streptomyces</taxon>
    </lineage>
</organism>
<dbReference type="CDD" id="cd00093">
    <property type="entry name" value="HTH_XRE"/>
    <property type="match status" value="1"/>
</dbReference>
<evidence type="ECO:0000259" key="2">
    <source>
        <dbReference type="PROSITE" id="PS50943"/>
    </source>
</evidence>
<gene>
    <name evidence="3" type="ORF">STRIP9103_03629</name>
</gene>
<evidence type="ECO:0000313" key="4">
    <source>
        <dbReference type="Proteomes" id="UP000010411"/>
    </source>
</evidence>
<proteinExistence type="predicted"/>
<comment type="caution">
    <text evidence="3">The sequence shown here is derived from an EMBL/GenBank/DDBJ whole genome shotgun (WGS) entry which is preliminary data.</text>
</comment>
<evidence type="ECO:0000313" key="3">
    <source>
        <dbReference type="EMBL" id="EKX63382.1"/>
    </source>
</evidence>
<feature type="domain" description="HTH cro/C1-type" evidence="2">
    <location>
        <begin position="46"/>
        <end position="101"/>
    </location>
</feature>
<keyword evidence="4" id="KW-1185">Reference proteome</keyword>
<dbReference type="EMBL" id="AEJC01000437">
    <property type="protein sequence ID" value="EKX63382.1"/>
    <property type="molecule type" value="Genomic_DNA"/>
</dbReference>
<protein>
    <submittedName>
        <fullName evidence="3">Toxin-antitoxin system, antitoxin component, Xre family</fullName>
    </submittedName>
</protein>
<dbReference type="PATRIC" id="fig|698759.3.peg.5963"/>
<reference evidence="3 4" key="1">
    <citation type="submission" date="2012-11" db="EMBL/GenBank/DDBJ databases">
        <authorList>
            <person name="Huguet-Tapia J.C."/>
            <person name="Durkin A.S."/>
            <person name="Pettis G.S."/>
            <person name="Badger J.H."/>
        </authorList>
    </citation>
    <scope>NUCLEOTIDE SEQUENCE [LARGE SCALE GENOMIC DNA]</scope>
    <source>
        <strain evidence="3 4">91-03</strain>
    </source>
</reference>
<sequence length="311" mass="34528">MTDIAPVLVTVTPGWAAYSSAERPGRGTMPPRSTPTARQERLGAELRKIRERAGVTARAAAALLGTNPIQQSAYEAGRSGISEDRIRRLAAHCACDDQAYIDALVAMATERGKGWWEEYRGTIPPPGLSLAELEHHAVRIQTFQMAHIPGLLQTEDHMRAAFRYGMLSWPRQEQDTAVEFRSRRQQVISAERATPYEAVIHEAALRLRVGGAKAARAQLEHILVVSERSHVTVRVVPFDSEDFAGAGYSMLYVHGPVPQLDTVQMDTGYEVVFLDAESRLKEHRQRFERVSTTALSPAASRDLITRIAHEI</sequence>
<dbReference type="AlphaFoldDB" id="L1KRZ0"/>
<dbReference type="Pfam" id="PF19054">
    <property type="entry name" value="DUF5753"/>
    <property type="match status" value="1"/>
</dbReference>